<evidence type="ECO:0008006" key="3">
    <source>
        <dbReference type="Google" id="ProtNLM"/>
    </source>
</evidence>
<evidence type="ECO:0000313" key="2">
    <source>
        <dbReference type="Proteomes" id="UP000193427"/>
    </source>
</evidence>
<dbReference type="STRING" id="946333.A4W93_21685"/>
<reference evidence="1 2" key="1">
    <citation type="submission" date="2016-04" db="EMBL/GenBank/DDBJ databases">
        <title>Complete genome sequence of natural rubber-degrading, novel Gram-negative bacterium, Rhizobacter gummiphilus strain NS21.</title>
        <authorList>
            <person name="Tabata M."/>
            <person name="Kasai D."/>
            <person name="Fukuda M."/>
        </authorList>
    </citation>
    <scope>NUCLEOTIDE SEQUENCE [LARGE SCALE GENOMIC DNA]</scope>
    <source>
        <strain evidence="1 2">NS21</strain>
    </source>
</reference>
<name>A0A1W6LI98_9BURK</name>
<keyword evidence="2" id="KW-1185">Reference proteome</keyword>
<dbReference type="Proteomes" id="UP000193427">
    <property type="component" value="Chromosome"/>
</dbReference>
<proteinExistence type="predicted"/>
<dbReference type="RefSeq" id="WP_085754279.1">
    <property type="nucleotide sequence ID" value="NZ_CP015118.1"/>
</dbReference>
<evidence type="ECO:0000313" key="1">
    <source>
        <dbReference type="EMBL" id="ARN24002.1"/>
    </source>
</evidence>
<protein>
    <recommendedName>
        <fullName evidence="3">DUF2251 domain-containing protein</fullName>
    </recommendedName>
</protein>
<dbReference type="EMBL" id="CP015118">
    <property type="protein sequence ID" value="ARN24002.1"/>
    <property type="molecule type" value="Genomic_DNA"/>
</dbReference>
<dbReference type="OrthoDB" id="5679620at2"/>
<gene>
    <name evidence="1" type="ORF">A4W93_21685</name>
</gene>
<dbReference type="InterPro" id="IPR014449">
    <property type="entry name" value="UCP007050_HI0931"/>
</dbReference>
<accession>A0A1W6LI98</accession>
<dbReference type="Pfam" id="PF10008">
    <property type="entry name" value="DUF2251"/>
    <property type="match status" value="1"/>
</dbReference>
<dbReference type="KEGG" id="rgu:A4W93_21685"/>
<organism evidence="1 2">
    <name type="scientific">Piscinibacter gummiphilus</name>
    <dbReference type="NCBI Taxonomy" id="946333"/>
    <lineage>
        <taxon>Bacteria</taxon>
        <taxon>Pseudomonadati</taxon>
        <taxon>Pseudomonadota</taxon>
        <taxon>Betaproteobacteria</taxon>
        <taxon>Burkholderiales</taxon>
        <taxon>Sphaerotilaceae</taxon>
        <taxon>Piscinibacter</taxon>
    </lineage>
</organism>
<dbReference type="AlphaFoldDB" id="A0A1W6LI98"/>
<sequence>MPIQVTAEETISIGASAVVEGPAPEGRCVAVFEDDGDTGYFYAVDPSAGGNPIQDAVHIYNVANVADRDAPSVVQIGWSADSRKVVLLINGHPHAVFDFESKRGFCRTGFPPPSGEGPWSVGGHRWDDAALQLFV</sequence>